<name>A0ABT0M3X7_9RHOB</name>
<gene>
    <name evidence="2" type="ORF">M3N55_11475</name>
</gene>
<comment type="caution">
    <text evidence="2">The sequence shown here is derived from an EMBL/GenBank/DDBJ whole genome shotgun (WGS) entry which is preliminary data.</text>
</comment>
<dbReference type="Pfam" id="PF14355">
    <property type="entry name" value="Abi_C"/>
    <property type="match status" value="1"/>
</dbReference>
<evidence type="ECO:0000313" key="3">
    <source>
        <dbReference type="Proteomes" id="UP001202550"/>
    </source>
</evidence>
<sequence length="263" mass="28555">MTYGDFAEPEIPDDLFECALFFKNNIIGLTTQGGSEAAYKLARLRLMEDPASKRLLPNFVCFSNDATSVRSALSSVASGSGSWAIRRGHVTDAFIPLLTFLESGGGAADATITDGLDVYDAPAVQAFWAKALERRTTDPDGAVTAASTLLEEVCKHIIEDSGAKWEAKWNVPKLYSEAAKVLKLAPSQHQEEVFKTILGNCQRVVQSIGSLRNKGGDAHAGGRSRVPFKPRHAALTVNLAGSMALFLIETWQARIEEQRIDDQ</sequence>
<evidence type="ECO:0000259" key="1">
    <source>
        <dbReference type="Pfam" id="PF14355"/>
    </source>
</evidence>
<accession>A0ABT0M3X7</accession>
<protein>
    <submittedName>
        <fullName evidence="2">Abortive infection family protein</fullName>
    </submittedName>
</protein>
<keyword evidence="3" id="KW-1185">Reference proteome</keyword>
<dbReference type="InterPro" id="IPR026001">
    <property type="entry name" value="Abi-like_C"/>
</dbReference>
<dbReference type="RefSeq" id="WP_249059076.1">
    <property type="nucleotide sequence ID" value="NZ_JALZWP010000011.1"/>
</dbReference>
<evidence type="ECO:0000313" key="2">
    <source>
        <dbReference type="EMBL" id="MCL1629353.1"/>
    </source>
</evidence>
<feature type="domain" description="Abortive infection protein-like C-terminal" evidence="1">
    <location>
        <begin position="172"/>
        <end position="249"/>
    </location>
</feature>
<dbReference type="EMBL" id="JALZWP010000011">
    <property type="protein sequence ID" value="MCL1629353.1"/>
    <property type="molecule type" value="Genomic_DNA"/>
</dbReference>
<dbReference type="Proteomes" id="UP001202550">
    <property type="component" value="Unassembled WGS sequence"/>
</dbReference>
<organism evidence="2 3">
    <name type="scientific">Roseinatronobacter domitianus</name>
    <dbReference type="NCBI Taxonomy" id="2940293"/>
    <lineage>
        <taxon>Bacteria</taxon>
        <taxon>Pseudomonadati</taxon>
        <taxon>Pseudomonadota</taxon>
        <taxon>Alphaproteobacteria</taxon>
        <taxon>Rhodobacterales</taxon>
        <taxon>Paracoccaceae</taxon>
        <taxon>Roseinatronobacter</taxon>
    </lineage>
</organism>
<reference evidence="2 3" key="1">
    <citation type="submission" date="2022-05" db="EMBL/GenBank/DDBJ databases">
        <title>Seasonal and diel survey of microbial diversity of the Tyrrhenian coast.</title>
        <authorList>
            <person name="Gattoni G."/>
            <person name="Corral P."/>
        </authorList>
    </citation>
    <scope>NUCLEOTIDE SEQUENCE [LARGE SCALE GENOMIC DNA]</scope>
    <source>
        <strain evidence="2 3">V10</strain>
    </source>
</reference>
<proteinExistence type="predicted"/>